<evidence type="ECO:0000256" key="7">
    <source>
        <dbReference type="ARBA" id="ARBA00022840"/>
    </source>
</evidence>
<dbReference type="InterPro" id="IPR015413">
    <property type="entry name" value="Methionyl/Leucyl_tRNA_Synth"/>
</dbReference>
<dbReference type="InterPro" id="IPR014758">
    <property type="entry name" value="Met-tRNA_synth"/>
</dbReference>
<evidence type="ECO:0000256" key="2">
    <source>
        <dbReference type="ARBA" id="ARBA00012838"/>
    </source>
</evidence>
<evidence type="ECO:0000313" key="15">
    <source>
        <dbReference type="Proteomes" id="UP000178815"/>
    </source>
</evidence>
<dbReference type="PANTHER" id="PTHR43326:SF1">
    <property type="entry name" value="METHIONINE--TRNA LIGASE, MITOCHONDRIAL"/>
    <property type="match status" value="1"/>
</dbReference>
<dbReference type="GO" id="GO:0006431">
    <property type="term" value="P:methionyl-tRNA aminoacylation"/>
    <property type="evidence" value="ECO:0007669"/>
    <property type="project" value="InterPro"/>
</dbReference>
<evidence type="ECO:0000259" key="13">
    <source>
        <dbReference type="Pfam" id="PF09334"/>
    </source>
</evidence>
<dbReference type="SUPFAM" id="SSF47323">
    <property type="entry name" value="Anticodon-binding domain of a subclass of class I aminoacyl-tRNA synthetases"/>
    <property type="match status" value="1"/>
</dbReference>
<dbReference type="InterPro" id="IPR014729">
    <property type="entry name" value="Rossmann-like_a/b/a_fold"/>
</dbReference>
<dbReference type="InterPro" id="IPR033911">
    <property type="entry name" value="MetRS_core"/>
</dbReference>
<dbReference type="PANTHER" id="PTHR43326">
    <property type="entry name" value="METHIONYL-TRNA SYNTHETASE"/>
    <property type="match status" value="1"/>
</dbReference>
<dbReference type="SUPFAM" id="SSF52374">
    <property type="entry name" value="Nucleotidylyl transferase"/>
    <property type="match status" value="1"/>
</dbReference>
<evidence type="ECO:0000256" key="3">
    <source>
        <dbReference type="ARBA" id="ARBA00018753"/>
    </source>
</evidence>
<dbReference type="InterPro" id="IPR023457">
    <property type="entry name" value="Met-tRNA_synth_2"/>
</dbReference>
<comment type="catalytic activity">
    <reaction evidence="11">
        <text>tRNA(Met) + L-methionine + ATP = L-methionyl-tRNA(Met) + AMP + diphosphate</text>
        <dbReference type="Rhea" id="RHEA:13481"/>
        <dbReference type="Rhea" id="RHEA-COMP:9667"/>
        <dbReference type="Rhea" id="RHEA-COMP:9698"/>
        <dbReference type="ChEBI" id="CHEBI:30616"/>
        <dbReference type="ChEBI" id="CHEBI:33019"/>
        <dbReference type="ChEBI" id="CHEBI:57844"/>
        <dbReference type="ChEBI" id="CHEBI:78442"/>
        <dbReference type="ChEBI" id="CHEBI:78530"/>
        <dbReference type="ChEBI" id="CHEBI:456215"/>
        <dbReference type="EC" id="6.1.1.10"/>
    </reaction>
</comment>
<evidence type="ECO:0000256" key="8">
    <source>
        <dbReference type="ARBA" id="ARBA00022917"/>
    </source>
</evidence>
<comment type="caution">
    <text evidence="14">The sequence shown here is derived from an EMBL/GenBank/DDBJ whole genome shotgun (WGS) entry which is preliminary data.</text>
</comment>
<dbReference type="EMBL" id="MFKU01000004">
    <property type="protein sequence ID" value="OGG49166.1"/>
    <property type="molecule type" value="Genomic_DNA"/>
</dbReference>
<dbReference type="GO" id="GO:0005524">
    <property type="term" value="F:ATP binding"/>
    <property type="evidence" value="ECO:0007669"/>
    <property type="project" value="UniProtKB-KW"/>
</dbReference>
<dbReference type="STRING" id="1798481.A2678_00875"/>
<dbReference type="GO" id="GO:0004825">
    <property type="term" value="F:methionine-tRNA ligase activity"/>
    <property type="evidence" value="ECO:0007669"/>
    <property type="project" value="UniProtKB-EC"/>
</dbReference>
<evidence type="ECO:0000256" key="12">
    <source>
        <dbReference type="RuleBase" id="RU363039"/>
    </source>
</evidence>
<dbReference type="Pfam" id="PF09334">
    <property type="entry name" value="tRNA-synt_1g"/>
    <property type="match status" value="2"/>
</dbReference>
<evidence type="ECO:0000256" key="4">
    <source>
        <dbReference type="ARBA" id="ARBA00022490"/>
    </source>
</evidence>
<keyword evidence="9 12" id="KW-0030">Aminoacyl-tRNA synthetase</keyword>
<dbReference type="Gene3D" id="2.170.220.10">
    <property type="match status" value="1"/>
</dbReference>
<evidence type="ECO:0000256" key="9">
    <source>
        <dbReference type="ARBA" id="ARBA00023146"/>
    </source>
</evidence>
<dbReference type="NCBIfam" id="TIGR00398">
    <property type="entry name" value="metG"/>
    <property type="match status" value="1"/>
</dbReference>
<dbReference type="Proteomes" id="UP000178815">
    <property type="component" value="Unassembled WGS sequence"/>
</dbReference>
<evidence type="ECO:0000256" key="5">
    <source>
        <dbReference type="ARBA" id="ARBA00022598"/>
    </source>
</evidence>
<gene>
    <name evidence="14" type="ORF">A2678_00875</name>
</gene>
<dbReference type="CDD" id="cd00814">
    <property type="entry name" value="MetRS_core"/>
    <property type="match status" value="1"/>
</dbReference>
<keyword evidence="8 12" id="KW-0648">Protein biosynthesis</keyword>
<reference evidence="14 15" key="1">
    <citation type="journal article" date="2016" name="Nat. Commun.">
        <title>Thousands of microbial genomes shed light on interconnected biogeochemical processes in an aquifer system.</title>
        <authorList>
            <person name="Anantharaman K."/>
            <person name="Brown C.T."/>
            <person name="Hug L.A."/>
            <person name="Sharon I."/>
            <person name="Castelle C.J."/>
            <person name="Probst A.J."/>
            <person name="Thomas B.C."/>
            <person name="Singh A."/>
            <person name="Wilkins M.J."/>
            <person name="Karaoz U."/>
            <person name="Brodie E.L."/>
            <person name="Williams K.H."/>
            <person name="Hubbard S.S."/>
            <person name="Banfield J.F."/>
        </authorList>
    </citation>
    <scope>NUCLEOTIDE SEQUENCE [LARGE SCALE GENOMIC DNA]</scope>
</reference>
<comment type="similarity">
    <text evidence="12">Belongs to the class-I aminoacyl-tRNA synthetase family.</text>
</comment>
<sequence>MSARYITTTLPYINADPHLGHTLEFVEADCFARAARLSGDETFLNIGTDEHGEKIVQKAEQQGKHPQEYADEYSARFKAFADRLNISYDTFTRTTSGGHTAAAQEFWKRCEAAGDIYKAEYEIKYCVGCELEKTDSELEHGHCPLHPKLDVEIRKEENYYFRFSKYQKNLIELYTTQPDFVLPKERLKEIRTFVAGGLKDFSISRRREKLSWGIPVPGDPDHVMYVWFDALVNYVSAIGWPTDEERFKKWWPVTQLAGKDNLRQQAAMWQAMLLSAGLATSKQIFIHGFITSGGQKMSKSLGNVINPLELVEKYGSDAVRYILLRHVSPLEDSDLTHEAIHEHYTAHLTNGLGNLVARVMKLAETYLPEPIEKPKVTPFPQEYWDMVNTFQFNRAMDWIWVRVQALDERITREEPFKLVKEDAEKGRVLIKELVTELYLIGRFLNPFMPETNEIIKKTVLANKKPENLFPRLTL</sequence>
<evidence type="ECO:0000256" key="11">
    <source>
        <dbReference type="ARBA" id="ARBA00047364"/>
    </source>
</evidence>
<dbReference type="PRINTS" id="PR01041">
    <property type="entry name" value="TRNASYNTHMET"/>
</dbReference>
<keyword evidence="4" id="KW-0963">Cytoplasm</keyword>
<dbReference type="Gene3D" id="1.10.730.10">
    <property type="entry name" value="Isoleucyl-tRNA Synthetase, Domain 1"/>
    <property type="match status" value="1"/>
</dbReference>
<comment type="function">
    <text evidence="1">Is required not only for elongation of protein synthesis but also for the initiation of all mRNA translation through initiator tRNA(fMet) aminoacylation.</text>
</comment>
<keyword evidence="6 12" id="KW-0547">Nucleotide-binding</keyword>
<evidence type="ECO:0000256" key="10">
    <source>
        <dbReference type="ARBA" id="ARBA00030904"/>
    </source>
</evidence>
<evidence type="ECO:0000256" key="1">
    <source>
        <dbReference type="ARBA" id="ARBA00003314"/>
    </source>
</evidence>
<dbReference type="InterPro" id="IPR009080">
    <property type="entry name" value="tRNAsynth_Ia_anticodon-bd"/>
</dbReference>
<keyword evidence="5 12" id="KW-0436">Ligase</keyword>
<dbReference type="PROSITE" id="PS00178">
    <property type="entry name" value="AA_TRNA_LIGASE_I"/>
    <property type="match status" value="1"/>
</dbReference>
<dbReference type="EC" id="6.1.1.10" evidence="2"/>
<dbReference type="AlphaFoldDB" id="A0A1F6CIV1"/>
<dbReference type="InterPro" id="IPR001412">
    <property type="entry name" value="aa-tRNA-synth_I_CS"/>
</dbReference>
<keyword evidence="7 12" id="KW-0067">ATP-binding</keyword>
<feature type="domain" description="Methionyl/Leucyl tRNA synthetase" evidence="13">
    <location>
        <begin position="152"/>
        <end position="360"/>
    </location>
</feature>
<name>A0A1F6CIV1_9BACT</name>
<proteinExistence type="inferred from homology"/>
<dbReference type="Gene3D" id="3.40.50.620">
    <property type="entry name" value="HUPs"/>
    <property type="match status" value="1"/>
</dbReference>
<organism evidence="14 15">
    <name type="scientific">Candidatus Kaiserbacteria bacterium RIFCSPHIGHO2_01_FULL_53_31</name>
    <dbReference type="NCBI Taxonomy" id="1798481"/>
    <lineage>
        <taxon>Bacteria</taxon>
        <taxon>Candidatus Kaiseribacteriota</taxon>
    </lineage>
</organism>
<dbReference type="FunFam" id="2.170.220.10:FF:000001">
    <property type="entry name" value="methionine--tRNA ligase, mitochondrial"/>
    <property type="match status" value="1"/>
</dbReference>
<protein>
    <recommendedName>
        <fullName evidence="3">Methionine--tRNA ligase</fullName>
        <ecNumber evidence="2">6.1.1.10</ecNumber>
    </recommendedName>
    <alternativeName>
        <fullName evidence="10">Methionyl-tRNA synthetase</fullName>
    </alternativeName>
</protein>
<feature type="domain" description="Methionyl/Leucyl tRNA synthetase" evidence="13">
    <location>
        <begin position="5"/>
        <end position="144"/>
    </location>
</feature>
<evidence type="ECO:0000313" key="14">
    <source>
        <dbReference type="EMBL" id="OGG49166.1"/>
    </source>
</evidence>
<evidence type="ECO:0000256" key="6">
    <source>
        <dbReference type="ARBA" id="ARBA00022741"/>
    </source>
</evidence>
<accession>A0A1F6CIV1</accession>